<evidence type="ECO:0000256" key="2">
    <source>
        <dbReference type="ARBA" id="ARBA00023015"/>
    </source>
</evidence>
<keyword evidence="4" id="KW-0804">Transcription</keyword>
<gene>
    <name evidence="5" type="ORF">CTOB1V02_LOCUS14953</name>
</gene>
<dbReference type="Gene3D" id="1.10.10.10">
    <property type="entry name" value="Winged helix-like DNA-binding domain superfamily/Winged helix DNA-binding domain"/>
    <property type="match status" value="1"/>
</dbReference>
<dbReference type="GO" id="GO:0003700">
    <property type="term" value="F:DNA-binding transcription factor activity"/>
    <property type="evidence" value="ECO:0007669"/>
    <property type="project" value="InterPro"/>
</dbReference>
<reference evidence="5" key="1">
    <citation type="submission" date="2020-11" db="EMBL/GenBank/DDBJ databases">
        <authorList>
            <person name="Tran Van P."/>
        </authorList>
    </citation>
    <scope>NUCLEOTIDE SEQUENCE</scope>
</reference>
<dbReference type="GO" id="GO:0000976">
    <property type="term" value="F:transcription cis-regulatory region binding"/>
    <property type="evidence" value="ECO:0007669"/>
    <property type="project" value="TreeGrafter"/>
</dbReference>
<dbReference type="PANTHER" id="PTHR30126">
    <property type="entry name" value="HTH-TYPE TRANSCRIPTIONAL REGULATOR"/>
    <property type="match status" value="1"/>
</dbReference>
<dbReference type="PROSITE" id="PS50931">
    <property type="entry name" value="HTH_LYSR"/>
    <property type="match status" value="1"/>
</dbReference>
<dbReference type="InterPro" id="IPR036390">
    <property type="entry name" value="WH_DNA-bd_sf"/>
</dbReference>
<dbReference type="PRINTS" id="PR00039">
    <property type="entry name" value="HTHLYSR"/>
</dbReference>
<proteinExistence type="inferred from homology"/>
<dbReference type="OrthoDB" id="5853080at2759"/>
<dbReference type="InterPro" id="IPR005119">
    <property type="entry name" value="LysR_subst-bd"/>
</dbReference>
<dbReference type="PANTHER" id="PTHR30126:SF5">
    <property type="entry name" value="HTH-TYPE TRANSCRIPTIONAL ACTIVATOR CMPR"/>
    <property type="match status" value="1"/>
</dbReference>
<organism evidence="5">
    <name type="scientific">Cyprideis torosa</name>
    <dbReference type="NCBI Taxonomy" id="163714"/>
    <lineage>
        <taxon>Eukaryota</taxon>
        <taxon>Metazoa</taxon>
        <taxon>Ecdysozoa</taxon>
        <taxon>Arthropoda</taxon>
        <taxon>Crustacea</taxon>
        <taxon>Oligostraca</taxon>
        <taxon>Ostracoda</taxon>
        <taxon>Podocopa</taxon>
        <taxon>Podocopida</taxon>
        <taxon>Cytherocopina</taxon>
        <taxon>Cytheroidea</taxon>
        <taxon>Cytherideidae</taxon>
        <taxon>Cyprideis</taxon>
    </lineage>
</organism>
<dbReference type="Pfam" id="PF03466">
    <property type="entry name" value="LysR_substrate"/>
    <property type="match status" value="1"/>
</dbReference>
<keyword evidence="3" id="KW-0238">DNA-binding</keyword>
<dbReference type="InterPro" id="IPR000847">
    <property type="entry name" value="LysR_HTH_N"/>
</dbReference>
<dbReference type="AlphaFoldDB" id="A0A7R8WS49"/>
<keyword evidence="2" id="KW-0805">Transcription regulation</keyword>
<dbReference type="FunFam" id="1.10.10.10:FF:000001">
    <property type="entry name" value="LysR family transcriptional regulator"/>
    <property type="match status" value="1"/>
</dbReference>
<sequence>MNTTLRQLKIFEAVARQLSFTKAAQELHLTQPAVSMQVSQLEESAGLPLFEKVGKHIKLTEAGTEMFYYSQNIQQQLRELSDVMESLKGGHRGHLRISAATTANSFATQLISSFTHRYPEATFALDVTNRQTLLVQLEKNEADLVIMGQPPEDPDLQPTAFMENPLVIIAAPNHPLARANRLIGLHELEQETFVVREKQSGTRIAMERFFNERHIEIRAGMEMTSNSTIKHSVAAGLGLGLVSYHTLELELETGRLVILKVEDFPIHRHWHVVFNRRFRLPPIAREFLDFLHGQEAEPLLRFRFPDQ</sequence>
<evidence type="ECO:0000256" key="3">
    <source>
        <dbReference type="ARBA" id="ARBA00023125"/>
    </source>
</evidence>
<accession>A0A7R8WS49</accession>
<dbReference type="Gene3D" id="3.40.190.290">
    <property type="match status" value="1"/>
</dbReference>
<protein>
    <submittedName>
        <fullName evidence="5">Uncharacterized protein</fullName>
    </submittedName>
</protein>
<dbReference type="InterPro" id="IPR036388">
    <property type="entry name" value="WH-like_DNA-bd_sf"/>
</dbReference>
<name>A0A7R8WS49_9CRUS</name>
<dbReference type="CDD" id="cd08419">
    <property type="entry name" value="PBP2_CbbR_RubisCO_like"/>
    <property type="match status" value="1"/>
</dbReference>
<dbReference type="SUPFAM" id="SSF53850">
    <property type="entry name" value="Periplasmic binding protein-like II"/>
    <property type="match status" value="1"/>
</dbReference>
<evidence type="ECO:0000256" key="1">
    <source>
        <dbReference type="ARBA" id="ARBA00009437"/>
    </source>
</evidence>
<dbReference type="EMBL" id="OB685108">
    <property type="protein sequence ID" value="CAD7237138.1"/>
    <property type="molecule type" value="Genomic_DNA"/>
</dbReference>
<dbReference type="SUPFAM" id="SSF46785">
    <property type="entry name" value="Winged helix' DNA-binding domain"/>
    <property type="match status" value="1"/>
</dbReference>
<dbReference type="Pfam" id="PF00126">
    <property type="entry name" value="HTH_1"/>
    <property type="match status" value="1"/>
</dbReference>
<evidence type="ECO:0000256" key="4">
    <source>
        <dbReference type="ARBA" id="ARBA00023163"/>
    </source>
</evidence>
<evidence type="ECO:0000313" key="5">
    <source>
        <dbReference type="EMBL" id="CAD7237138.1"/>
    </source>
</evidence>
<comment type="similarity">
    <text evidence="1">Belongs to the LysR transcriptional regulatory family.</text>
</comment>